<sequence>MENDCLLFANPMTVDVRIVHLNLQFEVIEMQSDVVVKTTTDQQFSSQKCRALTRLERVICYCDGGEDKKFNNTCKHKQSLKSVLE</sequence>
<evidence type="ECO:0008006" key="3">
    <source>
        <dbReference type="Google" id="ProtNLM"/>
    </source>
</evidence>
<accession>A0ABQ8SFT8</accession>
<organism evidence="1 2">
    <name type="scientific">Periplaneta americana</name>
    <name type="common">American cockroach</name>
    <name type="synonym">Blatta americana</name>
    <dbReference type="NCBI Taxonomy" id="6978"/>
    <lineage>
        <taxon>Eukaryota</taxon>
        <taxon>Metazoa</taxon>
        <taxon>Ecdysozoa</taxon>
        <taxon>Arthropoda</taxon>
        <taxon>Hexapoda</taxon>
        <taxon>Insecta</taxon>
        <taxon>Pterygota</taxon>
        <taxon>Neoptera</taxon>
        <taxon>Polyneoptera</taxon>
        <taxon>Dictyoptera</taxon>
        <taxon>Blattodea</taxon>
        <taxon>Blattoidea</taxon>
        <taxon>Blattidae</taxon>
        <taxon>Blattinae</taxon>
        <taxon>Periplaneta</taxon>
    </lineage>
</organism>
<name>A0ABQ8SFT8_PERAM</name>
<keyword evidence="2" id="KW-1185">Reference proteome</keyword>
<evidence type="ECO:0000313" key="1">
    <source>
        <dbReference type="EMBL" id="KAJ4432955.1"/>
    </source>
</evidence>
<proteinExistence type="predicted"/>
<protein>
    <recommendedName>
        <fullName evidence="3">SWIM-type domain-containing protein</fullName>
    </recommendedName>
</protein>
<reference evidence="1 2" key="1">
    <citation type="journal article" date="2022" name="Allergy">
        <title>Genome assembly and annotation of Periplaneta americana reveal a comprehensive cockroach allergen profile.</title>
        <authorList>
            <person name="Wang L."/>
            <person name="Xiong Q."/>
            <person name="Saelim N."/>
            <person name="Wang L."/>
            <person name="Nong W."/>
            <person name="Wan A.T."/>
            <person name="Shi M."/>
            <person name="Liu X."/>
            <person name="Cao Q."/>
            <person name="Hui J.H.L."/>
            <person name="Sookrung N."/>
            <person name="Leung T.F."/>
            <person name="Tungtrongchitr A."/>
            <person name="Tsui S.K.W."/>
        </authorList>
    </citation>
    <scope>NUCLEOTIDE SEQUENCE [LARGE SCALE GENOMIC DNA]</scope>
    <source>
        <strain evidence="1">PWHHKU_190912</strain>
    </source>
</reference>
<comment type="caution">
    <text evidence="1">The sequence shown here is derived from an EMBL/GenBank/DDBJ whole genome shotgun (WGS) entry which is preliminary data.</text>
</comment>
<dbReference type="EMBL" id="JAJSOF020000027">
    <property type="protein sequence ID" value="KAJ4432955.1"/>
    <property type="molecule type" value="Genomic_DNA"/>
</dbReference>
<gene>
    <name evidence="1" type="ORF">ANN_15212</name>
</gene>
<evidence type="ECO:0000313" key="2">
    <source>
        <dbReference type="Proteomes" id="UP001148838"/>
    </source>
</evidence>
<dbReference type="Proteomes" id="UP001148838">
    <property type="component" value="Unassembled WGS sequence"/>
</dbReference>